<keyword evidence="4" id="KW-1185">Reference proteome</keyword>
<dbReference type="Pfam" id="PF10395">
    <property type="entry name" value="Utp8_b_propeller"/>
    <property type="match status" value="1"/>
</dbReference>
<feature type="coiled-coil region" evidence="1">
    <location>
        <begin position="653"/>
        <end position="680"/>
    </location>
</feature>
<feature type="domain" description="Utp8 beta-propeller" evidence="2">
    <location>
        <begin position="7"/>
        <end position="362"/>
    </location>
</feature>
<accession>A0A8K0SLB6</accession>
<dbReference type="InterPro" id="IPR018843">
    <property type="entry name" value="Utp8_b-prop"/>
</dbReference>
<keyword evidence="1" id="KW-0175">Coiled coil</keyword>
<gene>
    <name evidence="3" type="ORF">B0I35DRAFT_361065</name>
</gene>
<evidence type="ECO:0000256" key="1">
    <source>
        <dbReference type="SAM" id="Coils"/>
    </source>
</evidence>
<comment type="caution">
    <text evidence="3">The sequence shown here is derived from an EMBL/GenBank/DDBJ whole genome shotgun (WGS) entry which is preliminary data.</text>
</comment>
<protein>
    <recommendedName>
        <fullName evidence="2">Utp8 beta-propeller domain-containing protein</fullName>
    </recommendedName>
</protein>
<evidence type="ECO:0000313" key="3">
    <source>
        <dbReference type="EMBL" id="KAH7308026.1"/>
    </source>
</evidence>
<evidence type="ECO:0000259" key="2">
    <source>
        <dbReference type="Pfam" id="PF10395"/>
    </source>
</evidence>
<proteinExistence type="predicted"/>
<evidence type="ECO:0000313" key="4">
    <source>
        <dbReference type="Proteomes" id="UP000813444"/>
    </source>
</evidence>
<dbReference type="Proteomes" id="UP000813444">
    <property type="component" value="Unassembled WGS sequence"/>
</dbReference>
<organism evidence="3 4">
    <name type="scientific">Stachybotrys elegans</name>
    <dbReference type="NCBI Taxonomy" id="80388"/>
    <lineage>
        <taxon>Eukaryota</taxon>
        <taxon>Fungi</taxon>
        <taxon>Dikarya</taxon>
        <taxon>Ascomycota</taxon>
        <taxon>Pezizomycotina</taxon>
        <taxon>Sordariomycetes</taxon>
        <taxon>Hypocreomycetidae</taxon>
        <taxon>Hypocreales</taxon>
        <taxon>Stachybotryaceae</taxon>
        <taxon>Stachybotrys</taxon>
    </lineage>
</organism>
<dbReference type="OrthoDB" id="5330858at2759"/>
<name>A0A8K0SLB6_9HYPO</name>
<reference evidence="3" key="1">
    <citation type="journal article" date="2021" name="Nat. Commun.">
        <title>Genetic determinants of endophytism in the Arabidopsis root mycobiome.</title>
        <authorList>
            <person name="Mesny F."/>
            <person name="Miyauchi S."/>
            <person name="Thiergart T."/>
            <person name="Pickel B."/>
            <person name="Atanasova L."/>
            <person name="Karlsson M."/>
            <person name="Huettel B."/>
            <person name="Barry K.W."/>
            <person name="Haridas S."/>
            <person name="Chen C."/>
            <person name="Bauer D."/>
            <person name="Andreopoulos W."/>
            <person name="Pangilinan J."/>
            <person name="LaButti K."/>
            <person name="Riley R."/>
            <person name="Lipzen A."/>
            <person name="Clum A."/>
            <person name="Drula E."/>
            <person name="Henrissat B."/>
            <person name="Kohler A."/>
            <person name="Grigoriev I.V."/>
            <person name="Martin F.M."/>
            <person name="Hacquard S."/>
        </authorList>
    </citation>
    <scope>NUCLEOTIDE SEQUENCE</scope>
    <source>
        <strain evidence="3">MPI-CAGE-CH-0235</strain>
    </source>
</reference>
<dbReference type="EMBL" id="JAGPNK010000016">
    <property type="protein sequence ID" value="KAH7308026.1"/>
    <property type="molecule type" value="Genomic_DNA"/>
</dbReference>
<sequence length="904" mass="100644">MASQYRIQRPYVLATLPRPLDHTDGRIQAREVYGQREGQRRKKRAELVVGIDGEAASIYDVGASRLITSYPIPPQESFTCPPYSVRVRNAGSSDVLRYTLIATRDSSSHKITLFKDVVHADGKTTSTTTSQTLTTSPVRYITCSAASSASVIGEVQVICENGEFLGLSGETLSVMWTTTTTSTVQDAVASKIEKLEVEYVTSVTASEAKEGMFKDRQEVFATLPANDNPDLLVMVVKTFNGPHASRSLVVMAASDGAQTSMGLQRLTLLTLGPLPHSRANNLSSRPAYQVDAQSGLLLQLQDGFMSSYDITEAVPKAKIVGRVGNVLSFIRMSRPFALACSTDSISLYNYQYQSVHSRAQLNLAELLGDGQQLQSCQLLSYLRSLESVVALIDNVLVSIQIEPPNTPGRRHREGFLVDSIGHAMQEIYPLERIKRKNSQEPSRIFSRLKAGTLTKKYHQKYMTEIQAADELLSSNEQKWELFMRKKLSMEPRNQPAEIKREEEALEGPEWHWAQDASSYPPVDRRWVLYAISRVFSVDKLDSDEQKYKLRFMLPDSNVVTYLVLSGKLSLANVRAALRDEFEHEPMETLPLASDLVQCLADADPSMTLLLNWLQATEQGELEIVLTIRTLMRSMDLIPDTAKLNTTKLLTNEAESGEQNGEQYEMDLDKLEREIAATEHYLGDDAGTRSRGLTLAFTKLELRHPAQTILALRQAMQTEEILSFVYLLRVELVRGAWTSLYIDPTSFDSEGNDPPPDGIIGLIAELLSRCLDAVGTGGWLFNDAMSWADKDDAGDFITALKLEVMAALEGIQEATFLESQVSQMVQFGSATQKSTLQRFMFNPNKPMLLQAHGPESRLLPIGLKAKLMPGKTKHTSQGEVQRSVREMGHLISQQVEPYSLEKIVI</sequence>
<dbReference type="AlphaFoldDB" id="A0A8K0SLB6"/>